<reference evidence="3 4" key="1">
    <citation type="submission" date="2018-06" db="EMBL/GenBank/DDBJ databases">
        <authorList>
            <consortium name="Pathogen Informatics"/>
            <person name="Doyle S."/>
        </authorList>
    </citation>
    <scope>NUCLEOTIDE SEQUENCE [LARGE SCALE GENOMIC DNA]</scope>
    <source>
        <strain evidence="4">NCTC 10815</strain>
    </source>
</reference>
<evidence type="ECO:0000313" key="3">
    <source>
        <dbReference type="EMBL" id="STY45591.1"/>
    </source>
</evidence>
<dbReference type="InterPro" id="IPR004954">
    <property type="entry name" value="Mucin-bd"/>
</dbReference>
<organism evidence="3 4">
    <name type="scientific">Listeria grayi</name>
    <name type="common">Listeria murrayi</name>
    <dbReference type="NCBI Taxonomy" id="1641"/>
    <lineage>
        <taxon>Bacteria</taxon>
        <taxon>Bacillati</taxon>
        <taxon>Bacillota</taxon>
        <taxon>Bacilli</taxon>
        <taxon>Bacillales</taxon>
        <taxon>Listeriaceae</taxon>
        <taxon>Listeria</taxon>
    </lineage>
</organism>
<accession>A0A378MH35</accession>
<dbReference type="Pfam" id="PF13402">
    <property type="entry name" value="Peptidase_M60"/>
    <property type="match status" value="1"/>
</dbReference>
<sequence length="740" mass="82631">MKKTGFLLVIVSVLLVCIGSMQAEAKETGKKDVFSIQEPTWIFKAGMSKGKNHDRQDLGFILRENTVLKVRQANPAYKQSLTVRLLGNDSATEKSVKVGSDWTTVSGTEALVPFVDTPYGESGAQLEYEVDSEQAQKPLPVYAYHGDAETFFQKWDDKDGNYALIKGKDFQLLIPKRDKNAVRNLKDYASLDELIAHYQDLFAYYNQIAGFDDSSAVNKNGSNRYFLKADSHGAGGAYYGGNWTANSYATTDMWLTKIDWATLHEIAHGYQAGFDGQGMYTGEVSNNLFGVQYQYEKYGKKADQIGWLFNYGKKEAVEKNLYTKLVKQDGTYGSVDLREKLILLTMLKQKAGNEAFTKMYQGYRELANQNGFSKTDYPLPDLLNRYYSETSKQDFTPVLQRWGLVLADDQAVKNRAKSYPAIASLADIIPESKLASARTLVDPTILINSNFEMVQNKDIASLGLKGDLSIQLKAEDVKALNGAKLQLKDGTKMIVEQTVEGETLDFKQVPNGIYTVTFTGKEVAPCIADTHYVYVKEAQNDAKISLEKINISKLANQSIQLLGLGDAKFATFTTNRNDDSATLDVTAEKPHSYYSGETYAKVVVKDAAGMTRYEKTMEGTGTKVGKDSFPFKEGDIVEIYHAETKNRLRSSESIIDKATKTNTLVMTKWGLRNKTLANDPQEDLIVKIKAEGTRLLNDADLKDVPFAESEAKKQLLQAIQLLDEPNRTVYLDNYQALFSE</sequence>
<dbReference type="Proteomes" id="UP000254879">
    <property type="component" value="Unassembled WGS sequence"/>
</dbReference>
<gene>
    <name evidence="3" type="ORF">NCTC10815_02974</name>
</gene>
<name>A0A378MH35_LISGR</name>
<dbReference type="EMBL" id="UGPG01000001">
    <property type="protein sequence ID" value="STY45591.1"/>
    <property type="molecule type" value="Genomic_DNA"/>
</dbReference>
<dbReference type="InterPro" id="IPR042279">
    <property type="entry name" value="Pep_M60_3"/>
</dbReference>
<feature type="signal peptide" evidence="1">
    <location>
        <begin position="1"/>
        <end position="25"/>
    </location>
</feature>
<dbReference type="Pfam" id="PF03272">
    <property type="entry name" value="Mucin_bdg"/>
    <property type="match status" value="1"/>
</dbReference>
<protein>
    <submittedName>
        <fullName evidence="3">Viral enhancin protein</fullName>
    </submittedName>
</protein>
<dbReference type="Gene3D" id="3.40.390.80">
    <property type="entry name" value="Peptidase M60, enhancin-like domain 2"/>
    <property type="match status" value="1"/>
</dbReference>
<feature type="chain" id="PRO_5016722190" evidence="1">
    <location>
        <begin position="26"/>
        <end position="740"/>
    </location>
</feature>
<dbReference type="PROSITE" id="PS51723">
    <property type="entry name" value="PEPTIDASE_M60"/>
    <property type="match status" value="1"/>
</dbReference>
<dbReference type="Gene3D" id="1.10.390.30">
    <property type="entry name" value="Peptidase M60, enhancin-like domain 3"/>
    <property type="match status" value="1"/>
</dbReference>
<keyword evidence="1" id="KW-0732">Signal</keyword>
<dbReference type="RefSeq" id="WP_115346387.1">
    <property type="nucleotide sequence ID" value="NZ_UGPG01000001.1"/>
</dbReference>
<evidence type="ECO:0000313" key="4">
    <source>
        <dbReference type="Proteomes" id="UP000254879"/>
    </source>
</evidence>
<dbReference type="SMART" id="SM01276">
    <property type="entry name" value="M60-like"/>
    <property type="match status" value="1"/>
</dbReference>
<evidence type="ECO:0000259" key="2">
    <source>
        <dbReference type="PROSITE" id="PS51723"/>
    </source>
</evidence>
<dbReference type="InterPro" id="IPR031161">
    <property type="entry name" value="Peptidase_M60_dom"/>
</dbReference>
<proteinExistence type="predicted"/>
<evidence type="ECO:0000256" key="1">
    <source>
        <dbReference type="SAM" id="SignalP"/>
    </source>
</evidence>
<feature type="domain" description="Peptidase M60" evidence="2">
    <location>
        <begin position="53"/>
        <end position="352"/>
    </location>
</feature>
<dbReference type="AlphaFoldDB" id="A0A378MH35"/>